<evidence type="ECO:0000313" key="2">
    <source>
        <dbReference type="Proteomes" id="UP000308600"/>
    </source>
</evidence>
<name>A0ACD3ANV4_9AGAR</name>
<keyword evidence="2" id="KW-1185">Reference proteome</keyword>
<gene>
    <name evidence="1" type="ORF">BDN72DRAFT_879523</name>
</gene>
<protein>
    <submittedName>
        <fullName evidence="1">TPR-like protein</fullName>
    </submittedName>
</protein>
<organism evidence="1 2">
    <name type="scientific">Pluteus cervinus</name>
    <dbReference type="NCBI Taxonomy" id="181527"/>
    <lineage>
        <taxon>Eukaryota</taxon>
        <taxon>Fungi</taxon>
        <taxon>Dikarya</taxon>
        <taxon>Basidiomycota</taxon>
        <taxon>Agaricomycotina</taxon>
        <taxon>Agaricomycetes</taxon>
        <taxon>Agaricomycetidae</taxon>
        <taxon>Agaricales</taxon>
        <taxon>Pluteineae</taxon>
        <taxon>Pluteaceae</taxon>
        <taxon>Pluteus</taxon>
    </lineage>
</organism>
<reference evidence="1 2" key="1">
    <citation type="journal article" date="2019" name="Nat. Ecol. Evol.">
        <title>Megaphylogeny resolves global patterns of mushroom evolution.</title>
        <authorList>
            <person name="Varga T."/>
            <person name="Krizsan K."/>
            <person name="Foldi C."/>
            <person name="Dima B."/>
            <person name="Sanchez-Garcia M."/>
            <person name="Sanchez-Ramirez S."/>
            <person name="Szollosi G.J."/>
            <person name="Szarkandi J.G."/>
            <person name="Papp V."/>
            <person name="Albert L."/>
            <person name="Andreopoulos W."/>
            <person name="Angelini C."/>
            <person name="Antonin V."/>
            <person name="Barry K.W."/>
            <person name="Bougher N.L."/>
            <person name="Buchanan P."/>
            <person name="Buyck B."/>
            <person name="Bense V."/>
            <person name="Catcheside P."/>
            <person name="Chovatia M."/>
            <person name="Cooper J."/>
            <person name="Damon W."/>
            <person name="Desjardin D."/>
            <person name="Finy P."/>
            <person name="Geml J."/>
            <person name="Haridas S."/>
            <person name="Hughes K."/>
            <person name="Justo A."/>
            <person name="Karasinski D."/>
            <person name="Kautmanova I."/>
            <person name="Kiss B."/>
            <person name="Kocsube S."/>
            <person name="Kotiranta H."/>
            <person name="LaButti K.M."/>
            <person name="Lechner B.E."/>
            <person name="Liimatainen K."/>
            <person name="Lipzen A."/>
            <person name="Lukacs Z."/>
            <person name="Mihaltcheva S."/>
            <person name="Morgado L.N."/>
            <person name="Niskanen T."/>
            <person name="Noordeloos M.E."/>
            <person name="Ohm R.A."/>
            <person name="Ortiz-Santana B."/>
            <person name="Ovrebo C."/>
            <person name="Racz N."/>
            <person name="Riley R."/>
            <person name="Savchenko A."/>
            <person name="Shiryaev A."/>
            <person name="Soop K."/>
            <person name="Spirin V."/>
            <person name="Szebenyi C."/>
            <person name="Tomsovsky M."/>
            <person name="Tulloss R.E."/>
            <person name="Uehling J."/>
            <person name="Grigoriev I.V."/>
            <person name="Vagvolgyi C."/>
            <person name="Papp T."/>
            <person name="Martin F.M."/>
            <person name="Miettinen O."/>
            <person name="Hibbett D.S."/>
            <person name="Nagy L.G."/>
        </authorList>
    </citation>
    <scope>NUCLEOTIDE SEQUENCE [LARGE SCALE GENOMIC DNA]</scope>
    <source>
        <strain evidence="1 2">NL-1719</strain>
    </source>
</reference>
<accession>A0ACD3ANV4</accession>
<proteinExistence type="predicted"/>
<dbReference type="EMBL" id="ML208371">
    <property type="protein sequence ID" value="TFK67608.1"/>
    <property type="molecule type" value="Genomic_DNA"/>
</dbReference>
<sequence>MLHLNTSLVLGNVARRRAVSRLPWRPFTAVSNAGHKIATDKSLKSTKCCPLPARRAAYIKRNETCTSSLRSLHTTSAASGPSGVAAKDETQDGGTQGLEITPLQSHASLTLFGRDVLVDKTVETLLNHHHVALLGQGGIGKTSVAKAILEHENIVQKFGDERYFISFDDLDMLDPLNPNAGVPWETFIRRILDVLELALPGDTRSLVDRLKHLSWKFQSNRIFLVLDHAEQLFETVETSTTATESSITIASIIEELATRETVTLLMTTHKSRLPETLKCTPVLVQPLDIDATRETFVSVYESPCDEGVLEPLFKDLLGVPLAVTLVAEVARQNHWTPEEVVKAWSEAKASILSTSAEDDTERVLAASISLALDSEVLSDAKEEAFDILRAAAFFPQGVQKAILSKLPLLPSGQSIDDVLFALGLIHPKDNLLTMSAPLRKCISTVYGADIGHSPLVIHIRSFYSSQLTPGKSLEEFSWLFSEDKNVEKLLVYDLKRADDTENITDILGTIYPFINHLAPHMTWSTSLEQAVINTPVPHEDSIQSASSQTRDLVDMKAVCLCGLGDLALAMQDHSKAMKMWEEGLKLSRLVDSEDGIRNFINRLADLCITLGNFPKAQEYLKETLERPIGSSEERALNFLALGRIKAYTGDPQAAELFDRVLEMAQDHNGPGIAKLGLEWRGDVAYHQRDHETARSCLEALINLCKQDRDMVRLFHALLALHAVAIREGDVGEAMKLLDQAKKVAMDEDPGLVASTYALTASIAEDAGDLDGARIQLKKALVEVRSTGMLETQGEGLALYLSGRLELLAGDYEKSKTLFQEALFIYRNLPEVSFEARILRALGEISLLEGDRKAALSSFRDAEKRCDSIGTHPDILYKCMCIDTLALPERFGGWESFLDGRMEE</sequence>
<evidence type="ECO:0000313" key="1">
    <source>
        <dbReference type="EMBL" id="TFK67608.1"/>
    </source>
</evidence>
<dbReference type="Proteomes" id="UP000308600">
    <property type="component" value="Unassembled WGS sequence"/>
</dbReference>